<accession>A0A6N7IUC3</accession>
<gene>
    <name evidence="7" type="ORF">GFC01_15660</name>
</gene>
<evidence type="ECO:0000256" key="1">
    <source>
        <dbReference type="ARBA" id="ARBA00004651"/>
    </source>
</evidence>
<feature type="transmembrane region" description="Helical" evidence="6">
    <location>
        <begin position="74"/>
        <end position="91"/>
    </location>
</feature>
<evidence type="ECO:0000256" key="6">
    <source>
        <dbReference type="SAM" id="Phobius"/>
    </source>
</evidence>
<dbReference type="AlphaFoldDB" id="A0A6N7IUC3"/>
<dbReference type="PANTHER" id="PTHR38825:SF1">
    <property type="entry name" value="TRANSPORTER, LYSE FAMILY"/>
    <property type="match status" value="1"/>
</dbReference>
<comment type="caution">
    <text evidence="7">The sequence shown here is derived from an EMBL/GenBank/DDBJ whole genome shotgun (WGS) entry which is preliminary data.</text>
</comment>
<keyword evidence="4 6" id="KW-1133">Transmembrane helix</keyword>
<evidence type="ECO:0000256" key="3">
    <source>
        <dbReference type="ARBA" id="ARBA00022692"/>
    </source>
</evidence>
<feature type="transmembrane region" description="Helical" evidence="6">
    <location>
        <begin position="42"/>
        <end position="67"/>
    </location>
</feature>
<feature type="non-terminal residue" evidence="7">
    <location>
        <position position="99"/>
    </location>
</feature>
<sequence>MELAAIFSTAFVVGLSGAMMPGPLLTVTIGESARRGFAAGPLIVLGHAILEGALVVALALGLAALLAAPLVGKVIAVVGGLFLIYMGWGMGRDAWLGRV</sequence>
<dbReference type="InterPro" id="IPR001123">
    <property type="entry name" value="LeuE-type"/>
</dbReference>
<proteinExistence type="predicted"/>
<keyword evidence="8" id="KW-1185">Reference proteome</keyword>
<dbReference type="PANTHER" id="PTHR38825">
    <property type="entry name" value="LYSINE EXPORTER PROTEIN (LYSE/YGGA)"/>
    <property type="match status" value="1"/>
</dbReference>
<organism evidence="7 8">
    <name type="scientific">Desulfofundulus thermobenzoicus</name>
    <dbReference type="NCBI Taxonomy" id="29376"/>
    <lineage>
        <taxon>Bacteria</taxon>
        <taxon>Bacillati</taxon>
        <taxon>Bacillota</taxon>
        <taxon>Clostridia</taxon>
        <taxon>Eubacteriales</taxon>
        <taxon>Peptococcaceae</taxon>
        <taxon>Desulfofundulus</taxon>
    </lineage>
</organism>
<dbReference type="GO" id="GO:0006865">
    <property type="term" value="P:amino acid transport"/>
    <property type="evidence" value="ECO:0007669"/>
    <property type="project" value="InterPro"/>
</dbReference>
<keyword evidence="3 6" id="KW-0812">Transmembrane</keyword>
<name>A0A6N7IUC3_9FIRM</name>
<evidence type="ECO:0000256" key="2">
    <source>
        <dbReference type="ARBA" id="ARBA00022475"/>
    </source>
</evidence>
<keyword evidence="2" id="KW-1003">Cell membrane</keyword>
<reference evidence="7 8" key="1">
    <citation type="submission" date="2019-10" db="EMBL/GenBank/DDBJ databases">
        <title>Comparative genomics of sulfur disproportionating microorganisms.</title>
        <authorList>
            <person name="Ward L.M."/>
            <person name="Bertran E."/>
            <person name="Johnston D."/>
        </authorList>
    </citation>
    <scope>NUCLEOTIDE SEQUENCE [LARGE SCALE GENOMIC DNA]</scope>
    <source>
        <strain evidence="7 8">DSM 14055</strain>
    </source>
</reference>
<keyword evidence="5 6" id="KW-0472">Membrane</keyword>
<evidence type="ECO:0000256" key="4">
    <source>
        <dbReference type="ARBA" id="ARBA00022989"/>
    </source>
</evidence>
<dbReference type="Pfam" id="PF01810">
    <property type="entry name" value="LysE"/>
    <property type="match status" value="1"/>
</dbReference>
<dbReference type="RefSeq" id="WP_194174992.1">
    <property type="nucleotide sequence ID" value="NZ_WHYR01000060.1"/>
</dbReference>
<evidence type="ECO:0000256" key="5">
    <source>
        <dbReference type="ARBA" id="ARBA00023136"/>
    </source>
</evidence>
<comment type="subcellular location">
    <subcellularLocation>
        <location evidence="1">Cell membrane</location>
        <topology evidence="1">Multi-pass membrane protein</topology>
    </subcellularLocation>
</comment>
<dbReference type="Proteomes" id="UP000441717">
    <property type="component" value="Unassembled WGS sequence"/>
</dbReference>
<dbReference type="GO" id="GO:0005886">
    <property type="term" value="C:plasma membrane"/>
    <property type="evidence" value="ECO:0007669"/>
    <property type="project" value="UniProtKB-SubCell"/>
</dbReference>
<dbReference type="EMBL" id="WHYR01000060">
    <property type="protein sequence ID" value="MQL53670.1"/>
    <property type="molecule type" value="Genomic_DNA"/>
</dbReference>
<evidence type="ECO:0000313" key="7">
    <source>
        <dbReference type="EMBL" id="MQL53670.1"/>
    </source>
</evidence>
<evidence type="ECO:0000313" key="8">
    <source>
        <dbReference type="Proteomes" id="UP000441717"/>
    </source>
</evidence>
<protein>
    <submittedName>
        <fullName evidence="7">Lysine transporter LysE</fullName>
    </submittedName>
</protein>